<feature type="compositionally biased region" description="Polar residues" evidence="1">
    <location>
        <begin position="256"/>
        <end position="267"/>
    </location>
</feature>
<protein>
    <submittedName>
        <fullName evidence="3">Uncharacterized protein</fullName>
    </submittedName>
</protein>
<reference evidence="3 4" key="1">
    <citation type="journal article" date="2024" name="J. Plant Pathol.">
        <title>Sequence and assembly of the genome of Seiridium unicorne, isolate CBS 538.82, causal agent of cypress canker disease.</title>
        <authorList>
            <person name="Scali E."/>
            <person name="Rocca G.D."/>
            <person name="Danti R."/>
            <person name="Garbelotto M."/>
            <person name="Barberini S."/>
            <person name="Baroncelli R."/>
            <person name="Emiliani G."/>
        </authorList>
    </citation>
    <scope>NUCLEOTIDE SEQUENCE [LARGE SCALE GENOMIC DNA]</scope>
    <source>
        <strain evidence="3 4">BM-138-508</strain>
    </source>
</reference>
<feature type="compositionally biased region" description="Polar residues" evidence="1">
    <location>
        <begin position="100"/>
        <end position="112"/>
    </location>
</feature>
<evidence type="ECO:0000256" key="2">
    <source>
        <dbReference type="SAM" id="Phobius"/>
    </source>
</evidence>
<proteinExistence type="predicted"/>
<dbReference type="EMBL" id="JARVKF010000400">
    <property type="protein sequence ID" value="KAK9417210.1"/>
    <property type="molecule type" value="Genomic_DNA"/>
</dbReference>
<accession>A0ABR2US56</accession>
<dbReference type="Proteomes" id="UP001408356">
    <property type="component" value="Unassembled WGS sequence"/>
</dbReference>
<keyword evidence="2" id="KW-0472">Membrane</keyword>
<feature type="compositionally biased region" description="Basic residues" evidence="1">
    <location>
        <begin position="158"/>
        <end position="167"/>
    </location>
</feature>
<organism evidence="3 4">
    <name type="scientific">Seiridium unicorne</name>
    <dbReference type="NCBI Taxonomy" id="138068"/>
    <lineage>
        <taxon>Eukaryota</taxon>
        <taxon>Fungi</taxon>
        <taxon>Dikarya</taxon>
        <taxon>Ascomycota</taxon>
        <taxon>Pezizomycotina</taxon>
        <taxon>Sordariomycetes</taxon>
        <taxon>Xylariomycetidae</taxon>
        <taxon>Amphisphaeriales</taxon>
        <taxon>Sporocadaceae</taxon>
        <taxon>Seiridium</taxon>
    </lineage>
</organism>
<gene>
    <name evidence="3" type="ORF">SUNI508_09014</name>
</gene>
<keyword evidence="2" id="KW-1133">Transmembrane helix</keyword>
<evidence type="ECO:0000313" key="4">
    <source>
        <dbReference type="Proteomes" id="UP001408356"/>
    </source>
</evidence>
<evidence type="ECO:0000256" key="1">
    <source>
        <dbReference type="SAM" id="MobiDB-lite"/>
    </source>
</evidence>
<keyword evidence="2" id="KW-0812">Transmembrane</keyword>
<dbReference type="PANTHER" id="PTHR40623:SF2">
    <property type="entry name" value="INTEGRAL MEMBRANE PROTEIN"/>
    <property type="match status" value="1"/>
</dbReference>
<feature type="region of interest" description="Disordered" evidence="1">
    <location>
        <begin position="100"/>
        <end position="168"/>
    </location>
</feature>
<comment type="caution">
    <text evidence="3">The sequence shown here is derived from an EMBL/GenBank/DDBJ whole genome shotgun (WGS) entry which is preliminary data.</text>
</comment>
<keyword evidence="4" id="KW-1185">Reference proteome</keyword>
<feature type="transmembrane region" description="Helical" evidence="2">
    <location>
        <begin position="12"/>
        <end position="37"/>
    </location>
</feature>
<evidence type="ECO:0000313" key="3">
    <source>
        <dbReference type="EMBL" id="KAK9417210.1"/>
    </source>
</evidence>
<dbReference type="PANTHER" id="PTHR40623">
    <property type="entry name" value="INTEGRAL MEMBRANE PROTEIN"/>
    <property type="match status" value="1"/>
</dbReference>
<feature type="compositionally biased region" description="Low complexity" evidence="1">
    <location>
        <begin position="122"/>
        <end position="145"/>
    </location>
</feature>
<name>A0ABR2US56_9PEZI</name>
<sequence length="366" mass="40245">MLGIDFFTNWQLWQQMTFVLACSIVLVFFAGLGKLWWINKSVRKHEQLDEEKKSRMTEIEKTGIPVRKRPEIPFGVRAIQSGIEVDGIWISRPGTPNSHTLIGASSFTSTSDPEPKGKSKAVSESVSLSPYHSPSSSVFESSSSPPRSPAIGAQSTYRPKHAPRRSSARAYEAFNAESLSQLEGTPLERPALQTYVPRSSFSRLPPMTQPSSQKERTSSSSEEAYNPSHNSSVRGHTRKTSPFPDLMKMERDEYFSSPQGSPENPFTTPEGGRTRQASDASSFKLPTGAQTPVMAPPARSYSGETHVNRASRRVNAGFEVLPAGTFGPDPSSNGTDVDLERGEGSSGNTRYSRSVMHKLNRKDSSR</sequence>
<feature type="region of interest" description="Disordered" evidence="1">
    <location>
        <begin position="195"/>
        <end position="366"/>
    </location>
</feature>